<dbReference type="AlphaFoldDB" id="A0A6N6RHE4"/>
<accession>A0A6N6RHE4</accession>
<proteinExistence type="predicted"/>
<sequence length="276" mass="31155">MKYTICVLIICSSFSMYSQDTWVDHSNFIVQQKESIASDDEIRAMVSYLYERVDSSCLWNGILYPEGITKFTSSSTIRDTARELGKLIWSGQACNKSYSTIRRGVIDSIALYYFQLKGKDDQDFFGLAGRGASLFLSAEAVVIAKPIECNNWIGPGKRIFRSECKLVVGEVLHQSDSTIVAGDTLLVKSYSGQSQAENGTLINNHVPDSFIEVGVEKVFLLSSTNYLGRVLVRKSYRRENVDEFATGVYKEYIPSLDIDSPDLVVDLKRFFIDYRR</sequence>
<dbReference type="EMBL" id="WBVO01000006">
    <property type="protein sequence ID" value="KAB2809890.1"/>
    <property type="molecule type" value="Genomic_DNA"/>
</dbReference>
<comment type="caution">
    <text evidence="1">The sequence shown here is derived from an EMBL/GenBank/DDBJ whole genome shotgun (WGS) entry which is preliminary data.</text>
</comment>
<dbReference type="Proteomes" id="UP000468650">
    <property type="component" value="Unassembled WGS sequence"/>
</dbReference>
<evidence type="ECO:0000313" key="2">
    <source>
        <dbReference type="Proteomes" id="UP000468650"/>
    </source>
</evidence>
<protein>
    <submittedName>
        <fullName evidence="1">Uncharacterized protein</fullName>
    </submittedName>
</protein>
<evidence type="ECO:0000313" key="1">
    <source>
        <dbReference type="EMBL" id="KAB2809890.1"/>
    </source>
</evidence>
<gene>
    <name evidence="1" type="ORF">F8C67_08390</name>
</gene>
<name>A0A6N6RHE4_9FLAO</name>
<keyword evidence="2" id="KW-1185">Reference proteome</keyword>
<organism evidence="1 2">
    <name type="scientific">Phaeocystidibacter luteus</name>
    <dbReference type="NCBI Taxonomy" id="911197"/>
    <lineage>
        <taxon>Bacteria</taxon>
        <taxon>Pseudomonadati</taxon>
        <taxon>Bacteroidota</taxon>
        <taxon>Flavobacteriia</taxon>
        <taxon>Flavobacteriales</taxon>
        <taxon>Phaeocystidibacteraceae</taxon>
        <taxon>Phaeocystidibacter</taxon>
    </lineage>
</organism>
<reference evidence="1 2" key="1">
    <citation type="submission" date="2019-09" db="EMBL/GenBank/DDBJ databases">
        <title>Genomes of family Cryomorphaceae.</title>
        <authorList>
            <person name="Bowman J.P."/>
        </authorList>
    </citation>
    <scope>NUCLEOTIDE SEQUENCE [LARGE SCALE GENOMIC DNA]</scope>
    <source>
        <strain evidence="1 2">LMG 25704</strain>
    </source>
</reference>
<dbReference type="RefSeq" id="WP_151667390.1">
    <property type="nucleotide sequence ID" value="NZ_WBVO01000006.1"/>
</dbReference>